<organism evidence="1 2">
    <name type="scientific">Avena sativa</name>
    <name type="common">Oat</name>
    <dbReference type="NCBI Taxonomy" id="4498"/>
    <lineage>
        <taxon>Eukaryota</taxon>
        <taxon>Viridiplantae</taxon>
        <taxon>Streptophyta</taxon>
        <taxon>Embryophyta</taxon>
        <taxon>Tracheophyta</taxon>
        <taxon>Spermatophyta</taxon>
        <taxon>Magnoliopsida</taxon>
        <taxon>Liliopsida</taxon>
        <taxon>Poales</taxon>
        <taxon>Poaceae</taxon>
        <taxon>BOP clade</taxon>
        <taxon>Pooideae</taxon>
        <taxon>Poodae</taxon>
        <taxon>Poeae</taxon>
        <taxon>Poeae Chloroplast Group 1 (Aveneae type)</taxon>
        <taxon>Aveninae</taxon>
        <taxon>Avena</taxon>
    </lineage>
</organism>
<proteinExistence type="predicted"/>
<name>A0ACD5VP57_AVESA</name>
<reference evidence="1" key="2">
    <citation type="submission" date="2025-09" db="UniProtKB">
        <authorList>
            <consortium name="EnsemblPlants"/>
        </authorList>
    </citation>
    <scope>IDENTIFICATION</scope>
</reference>
<evidence type="ECO:0000313" key="1">
    <source>
        <dbReference type="EnsemblPlants" id="AVESA.00010b.r2.3CG0471910.1.CDS.1"/>
    </source>
</evidence>
<dbReference type="EnsemblPlants" id="AVESA.00010b.r2.3CG0471910.1">
    <property type="protein sequence ID" value="AVESA.00010b.r2.3CG0471910.1.CDS.1"/>
    <property type="gene ID" value="AVESA.00010b.r2.3CG0471910"/>
</dbReference>
<evidence type="ECO:0000313" key="2">
    <source>
        <dbReference type="Proteomes" id="UP001732700"/>
    </source>
</evidence>
<dbReference type="Proteomes" id="UP001732700">
    <property type="component" value="Chromosome 3C"/>
</dbReference>
<reference evidence="1" key="1">
    <citation type="submission" date="2021-05" db="EMBL/GenBank/DDBJ databases">
        <authorList>
            <person name="Scholz U."/>
            <person name="Mascher M."/>
            <person name="Fiebig A."/>
        </authorList>
    </citation>
    <scope>NUCLEOTIDE SEQUENCE [LARGE SCALE GENOMIC DNA]</scope>
</reference>
<accession>A0ACD5VP57</accession>
<protein>
    <submittedName>
        <fullName evidence="1">Uncharacterized protein</fullName>
    </submittedName>
</protein>
<keyword evidence="2" id="KW-1185">Reference proteome</keyword>
<sequence length="283" mass="31659">MAHPSTPPPPPGYFERRAAIVTVKVAVATAPSTSTSTLALPPPIAPSISFTDAISDISPYIPVTLDLAAHNYYHWRHLFDVHLGRCNLRSHVTDDARAQPHDLQWVKNDLAIIQWIYMRVSTEIFNLVHRDGASVADLWAALRQLFQDNIDPRANNLHPELRNTMQGDAPVGIYCQRLKAIADEFHELDDQIDDRQLINALLVGLSERFEKQASFIPMMRPRPSFADVRSMLQWADHAQTNKDSPPQVFTPASRPPTPPSPPPSPPMAPPQPSGWRPSPNYRG</sequence>